<accession>A0A0G2AL68</accession>
<comment type="caution">
    <text evidence="6">The sequence shown here is derived from an EMBL/GenBank/DDBJ whole genome shotgun (WGS) entry which is preliminary data.</text>
</comment>
<evidence type="ECO:0000256" key="2">
    <source>
        <dbReference type="ARBA" id="ARBA00022692"/>
    </source>
</evidence>
<dbReference type="EMBL" id="LCRX01000011">
    <property type="protein sequence ID" value="KKW42027.1"/>
    <property type="molecule type" value="Genomic_DNA"/>
</dbReference>
<dbReference type="PANTHER" id="PTHR37306:SF1">
    <property type="entry name" value="COLICIN V PRODUCTION PROTEIN"/>
    <property type="match status" value="1"/>
</dbReference>
<dbReference type="STRING" id="1619044.UY92_C0011G0049"/>
<evidence type="ECO:0000313" key="6">
    <source>
        <dbReference type="EMBL" id="KKW42027.1"/>
    </source>
</evidence>
<feature type="transmembrane region" description="Helical" evidence="5">
    <location>
        <begin position="65"/>
        <end position="86"/>
    </location>
</feature>
<proteinExistence type="predicted"/>
<protein>
    <submittedName>
        <fullName evidence="6">Colicin V production protein</fullName>
    </submittedName>
</protein>
<gene>
    <name evidence="6" type="ORF">UY92_C0011G0049</name>
</gene>
<name>A0A0G2AL68_9BACT</name>
<reference evidence="6 7" key="1">
    <citation type="journal article" date="2015" name="Nature">
        <title>rRNA introns, odd ribosomes, and small enigmatic genomes across a large radiation of phyla.</title>
        <authorList>
            <person name="Brown C.T."/>
            <person name="Hug L.A."/>
            <person name="Thomas B.C."/>
            <person name="Sharon I."/>
            <person name="Castelle C.J."/>
            <person name="Singh A."/>
            <person name="Wilkins M.J."/>
            <person name="Williams K.H."/>
            <person name="Banfield J.F."/>
        </authorList>
    </citation>
    <scope>NUCLEOTIDE SEQUENCE [LARGE SCALE GENOMIC DNA]</scope>
</reference>
<sequence>MSLFDVVLLIVIGGFALFGLWFGLIHTLGSLFGTIVGAYIASRYYQPLADWLIKVTGWPENTARVVMFILAFIIIARLVGFAFWIVDKLLSIITRLPFISSINRILGLFLGLLEGVLTIGLLFYFVERFPVSEKLMTLLAASQVAPYASKMANLLVPLLPDALQLLKSTVDYVQNKVL</sequence>
<evidence type="ECO:0000256" key="1">
    <source>
        <dbReference type="ARBA" id="ARBA00004141"/>
    </source>
</evidence>
<feature type="transmembrane region" description="Helical" evidence="5">
    <location>
        <begin position="6"/>
        <end position="23"/>
    </location>
</feature>
<keyword evidence="4 5" id="KW-0472">Membrane</keyword>
<evidence type="ECO:0000256" key="3">
    <source>
        <dbReference type="ARBA" id="ARBA00022989"/>
    </source>
</evidence>
<feature type="transmembrane region" description="Helical" evidence="5">
    <location>
        <begin position="106"/>
        <end position="126"/>
    </location>
</feature>
<dbReference type="InterPro" id="IPR003825">
    <property type="entry name" value="Colicin-V_CvpA"/>
</dbReference>
<dbReference type="Pfam" id="PF02674">
    <property type="entry name" value="Colicin_V"/>
    <property type="match status" value="1"/>
</dbReference>
<evidence type="ECO:0000313" key="7">
    <source>
        <dbReference type="Proteomes" id="UP000033870"/>
    </source>
</evidence>
<dbReference type="AlphaFoldDB" id="A0A0G2AL68"/>
<dbReference type="Proteomes" id="UP000033870">
    <property type="component" value="Unassembled WGS sequence"/>
</dbReference>
<keyword evidence="2 5" id="KW-0812">Transmembrane</keyword>
<evidence type="ECO:0000256" key="4">
    <source>
        <dbReference type="ARBA" id="ARBA00023136"/>
    </source>
</evidence>
<dbReference type="PANTHER" id="PTHR37306">
    <property type="entry name" value="COLICIN V PRODUCTION PROTEIN"/>
    <property type="match status" value="1"/>
</dbReference>
<comment type="subcellular location">
    <subcellularLocation>
        <location evidence="1">Membrane</location>
        <topology evidence="1">Multi-pass membrane protein</topology>
    </subcellularLocation>
</comment>
<organism evidence="6 7">
    <name type="scientific">Candidatus Magasanikbacteria bacterium GW2011_GWA2_56_11</name>
    <dbReference type="NCBI Taxonomy" id="1619044"/>
    <lineage>
        <taxon>Bacteria</taxon>
        <taxon>Candidatus Magasanikiibacteriota</taxon>
    </lineage>
</organism>
<dbReference type="GO" id="GO:0016020">
    <property type="term" value="C:membrane"/>
    <property type="evidence" value="ECO:0007669"/>
    <property type="project" value="UniProtKB-SubCell"/>
</dbReference>
<dbReference type="GO" id="GO:0009403">
    <property type="term" value="P:toxin biosynthetic process"/>
    <property type="evidence" value="ECO:0007669"/>
    <property type="project" value="InterPro"/>
</dbReference>
<keyword evidence="3 5" id="KW-1133">Transmembrane helix</keyword>
<evidence type="ECO:0000256" key="5">
    <source>
        <dbReference type="SAM" id="Phobius"/>
    </source>
</evidence>